<proteinExistence type="predicted"/>
<evidence type="ECO:0000313" key="2">
    <source>
        <dbReference type="EMBL" id="GIY56667.1"/>
    </source>
</evidence>
<dbReference type="Proteomes" id="UP001054945">
    <property type="component" value="Unassembled WGS sequence"/>
</dbReference>
<keyword evidence="3" id="KW-1185">Reference proteome</keyword>
<evidence type="ECO:0000256" key="1">
    <source>
        <dbReference type="SAM" id="MobiDB-lite"/>
    </source>
</evidence>
<reference evidence="2 3" key="1">
    <citation type="submission" date="2021-06" db="EMBL/GenBank/DDBJ databases">
        <title>Caerostris extrusa draft genome.</title>
        <authorList>
            <person name="Kono N."/>
            <person name="Arakawa K."/>
        </authorList>
    </citation>
    <scope>NUCLEOTIDE SEQUENCE [LARGE SCALE GENOMIC DNA]</scope>
</reference>
<accession>A0AAV4UFV4</accession>
<dbReference type="EMBL" id="BPLR01012793">
    <property type="protein sequence ID" value="GIY56667.1"/>
    <property type="molecule type" value="Genomic_DNA"/>
</dbReference>
<feature type="region of interest" description="Disordered" evidence="1">
    <location>
        <begin position="60"/>
        <end position="79"/>
    </location>
</feature>
<comment type="caution">
    <text evidence="2">The sequence shown here is derived from an EMBL/GenBank/DDBJ whole genome shotgun (WGS) entry which is preliminary data.</text>
</comment>
<sequence>MKPEDFFPLSKSALPSMRRFTHRHPEEESLEMHLPNLIGWNFIKKFSEIRISIFCCTEKLKRGGGGGAERQASESDEKGNEARRFFFHFRNLPVPLMRRFTHRHPKENLWRGIFRILLVGFY</sequence>
<dbReference type="AlphaFoldDB" id="A0AAV4UFV4"/>
<protein>
    <submittedName>
        <fullName evidence="2">Uncharacterized protein</fullName>
    </submittedName>
</protein>
<evidence type="ECO:0000313" key="3">
    <source>
        <dbReference type="Proteomes" id="UP001054945"/>
    </source>
</evidence>
<organism evidence="2 3">
    <name type="scientific">Caerostris extrusa</name>
    <name type="common">Bark spider</name>
    <name type="synonym">Caerostris bankana</name>
    <dbReference type="NCBI Taxonomy" id="172846"/>
    <lineage>
        <taxon>Eukaryota</taxon>
        <taxon>Metazoa</taxon>
        <taxon>Ecdysozoa</taxon>
        <taxon>Arthropoda</taxon>
        <taxon>Chelicerata</taxon>
        <taxon>Arachnida</taxon>
        <taxon>Araneae</taxon>
        <taxon>Araneomorphae</taxon>
        <taxon>Entelegynae</taxon>
        <taxon>Araneoidea</taxon>
        <taxon>Araneidae</taxon>
        <taxon>Caerostris</taxon>
    </lineage>
</organism>
<name>A0AAV4UFV4_CAEEX</name>
<gene>
    <name evidence="2" type="ORF">CEXT_118321</name>
</gene>